<dbReference type="InterPro" id="IPR011624">
    <property type="entry name" value="Metal-dep_PHydrolase_7TM_extra"/>
</dbReference>
<feature type="transmembrane region" description="Helical" evidence="2">
    <location>
        <begin position="282"/>
        <end position="301"/>
    </location>
</feature>
<organism evidence="4 5">
    <name type="scientific">Kouleothrix aurantiaca</name>
    <dbReference type="NCBI Taxonomy" id="186479"/>
    <lineage>
        <taxon>Bacteria</taxon>
        <taxon>Bacillati</taxon>
        <taxon>Chloroflexota</taxon>
        <taxon>Chloroflexia</taxon>
        <taxon>Chloroflexales</taxon>
        <taxon>Roseiflexineae</taxon>
        <taxon>Roseiflexaceae</taxon>
        <taxon>Kouleothrix</taxon>
    </lineage>
</organism>
<feature type="non-terminal residue" evidence="4">
    <location>
        <position position="1"/>
    </location>
</feature>
<evidence type="ECO:0000256" key="1">
    <source>
        <dbReference type="SAM" id="MobiDB-lite"/>
    </source>
</evidence>
<name>A0A0P9DN71_9CHLR</name>
<keyword evidence="2" id="KW-1133">Transmembrane helix</keyword>
<evidence type="ECO:0000313" key="5">
    <source>
        <dbReference type="Proteomes" id="UP000050509"/>
    </source>
</evidence>
<evidence type="ECO:0000256" key="2">
    <source>
        <dbReference type="SAM" id="Phobius"/>
    </source>
</evidence>
<dbReference type="CDD" id="cd00077">
    <property type="entry name" value="HDc"/>
    <property type="match status" value="1"/>
</dbReference>
<dbReference type="GO" id="GO:0016787">
    <property type="term" value="F:hydrolase activity"/>
    <property type="evidence" value="ECO:0007669"/>
    <property type="project" value="UniProtKB-KW"/>
</dbReference>
<dbReference type="InterPro" id="IPR011621">
    <property type="entry name" value="Metal-dep_PHydrolase_7TM_intra"/>
</dbReference>
<dbReference type="EMBL" id="LJCR01000865">
    <property type="protein sequence ID" value="KPV51559.1"/>
    <property type="molecule type" value="Genomic_DNA"/>
</dbReference>
<proteinExistence type="predicted"/>
<keyword evidence="4" id="KW-0378">Hydrolase</keyword>
<feature type="transmembrane region" description="Helical" evidence="2">
    <location>
        <begin position="248"/>
        <end position="270"/>
    </location>
</feature>
<keyword evidence="2" id="KW-0472">Membrane</keyword>
<dbReference type="InterPro" id="IPR052722">
    <property type="entry name" value="PgpH_phosphodiesterase"/>
</dbReference>
<dbReference type="Proteomes" id="UP000050509">
    <property type="component" value="Unassembled WGS sequence"/>
</dbReference>
<dbReference type="InterPro" id="IPR006674">
    <property type="entry name" value="HD_domain"/>
</dbReference>
<accession>A0A0P9DN71</accession>
<feature type="domain" description="HD/PDEase" evidence="3">
    <location>
        <begin position="459"/>
        <end position="614"/>
    </location>
</feature>
<keyword evidence="2" id="KW-0812">Transmembrane</keyword>
<reference evidence="4 5" key="1">
    <citation type="submission" date="2015-09" db="EMBL/GenBank/DDBJ databases">
        <title>Draft genome sequence of Kouleothrix aurantiaca JCM 19913.</title>
        <authorList>
            <person name="Hemp J."/>
        </authorList>
    </citation>
    <scope>NUCLEOTIDE SEQUENCE [LARGE SCALE GENOMIC DNA]</scope>
    <source>
        <strain evidence="4 5">COM-B</strain>
    </source>
</reference>
<dbReference type="PANTHER" id="PTHR36442">
    <property type="entry name" value="CYCLIC-DI-AMP PHOSPHODIESTERASE PGPH"/>
    <property type="match status" value="1"/>
</dbReference>
<feature type="region of interest" description="Disordered" evidence="1">
    <location>
        <begin position="609"/>
        <end position="633"/>
    </location>
</feature>
<keyword evidence="5" id="KW-1185">Reference proteome</keyword>
<dbReference type="InterPro" id="IPR003607">
    <property type="entry name" value="HD/PDEase_dom"/>
</dbReference>
<dbReference type="NCBIfam" id="TIGR00277">
    <property type="entry name" value="HDIG"/>
    <property type="match status" value="1"/>
</dbReference>
<gene>
    <name evidence="4" type="ORF">SE17_20505</name>
</gene>
<dbReference type="AlphaFoldDB" id="A0A0P9DN71"/>
<dbReference type="Gene3D" id="1.10.3210.10">
    <property type="entry name" value="Hypothetical protein af1432"/>
    <property type="match status" value="1"/>
</dbReference>
<dbReference type="SMART" id="SM00471">
    <property type="entry name" value="HDc"/>
    <property type="match status" value="1"/>
</dbReference>
<feature type="transmembrane region" description="Helical" evidence="2">
    <location>
        <begin position="347"/>
        <end position="365"/>
    </location>
</feature>
<dbReference type="Pfam" id="PF07698">
    <property type="entry name" value="7TM-7TMR_HD"/>
    <property type="match status" value="1"/>
</dbReference>
<evidence type="ECO:0000313" key="4">
    <source>
        <dbReference type="EMBL" id="KPV51559.1"/>
    </source>
</evidence>
<protein>
    <submittedName>
        <fullName evidence="4">Phosphohydrolase</fullName>
    </submittedName>
</protein>
<dbReference type="SUPFAM" id="SSF109604">
    <property type="entry name" value="HD-domain/PDEase-like"/>
    <property type="match status" value="1"/>
</dbReference>
<dbReference type="Pfam" id="PF07697">
    <property type="entry name" value="7TMR-HDED"/>
    <property type="match status" value="1"/>
</dbReference>
<evidence type="ECO:0000259" key="3">
    <source>
        <dbReference type="SMART" id="SM00471"/>
    </source>
</evidence>
<sequence>LFGLALWSIFIIRPLANPNLRPGGPSPIDIRASRTVTFPSEQQTEQERIRAESAPDAVVYTRSPNIPIEQRNQLASALQTITQLRDDPSLTTAEKREKLVSLPLPNSTLVISPALALQIMRLPDTDWTTARERVLVVYDRAMNAYDYELTEDDVRDLHARSMPYWSSQVGDTNIQELVLLFSQAFVRPNRLLDEAATRAHKQALRDQVQPIMVTVQEGENIVHAGDIVTPAAQEKLEALGLLETSIDWLSVGGKGLLALLIAAMFGVYLYKMQRSIWMTTRTLLVVVVLMVLSAMAARLLLPLGRDWVYAFPLGVMALLLATIFPRGLALVVITLMGVVIAFLDNNHAGAALALMLGSMAGVLSIGRGERWLHFVGAGLVIALVTGLTQAVFWVTDPAGILADQWVMILVSSAINGAASAFIALGLFNAVGHLADVVTHQQLMELAHPSHPLLPKLIREAPGTYYHSLSVGNLAESAAEMIDADALLLRVSSYYHDIGKTIRPYFFTDNQSDRENVHNDLDPHTSAEIICDHVIEGDKMARAAGLPRQVREFIRTHHGTSVIKHFYQLALQQEDTVNEDDFRYPGPKPQNREQAIMMLADSVEATVRSKAQGGKIVSSRDDHGNGGGRNRQGQTLEELVNSIIDERVRSGQLDESNLTLSDVAKIRQAFITTLQGIYHPRVDYAPQIVKPS</sequence>
<feature type="transmembrane region" description="Helical" evidence="2">
    <location>
        <begin position="406"/>
        <end position="427"/>
    </location>
</feature>
<dbReference type="Pfam" id="PF01966">
    <property type="entry name" value="HD"/>
    <property type="match status" value="1"/>
</dbReference>
<comment type="caution">
    <text evidence="4">The sequence shown here is derived from an EMBL/GenBank/DDBJ whole genome shotgun (WGS) entry which is preliminary data.</text>
</comment>
<dbReference type="PANTHER" id="PTHR36442:SF1">
    <property type="entry name" value="CYCLIC-DI-AMP PHOSPHODIESTERASE PGPH"/>
    <property type="match status" value="1"/>
</dbReference>
<dbReference type="PATRIC" id="fig|186479.3.peg.10536"/>
<dbReference type="InterPro" id="IPR006675">
    <property type="entry name" value="HDIG_dom"/>
</dbReference>
<feature type="transmembrane region" description="Helical" evidence="2">
    <location>
        <begin position="307"/>
        <end position="340"/>
    </location>
</feature>
<feature type="transmembrane region" description="Helical" evidence="2">
    <location>
        <begin position="371"/>
        <end position="394"/>
    </location>
</feature>